<feature type="non-terminal residue" evidence="2">
    <location>
        <position position="1"/>
    </location>
</feature>
<proteinExistence type="predicted"/>
<dbReference type="Pfam" id="PF07859">
    <property type="entry name" value="Abhydrolase_3"/>
    <property type="match status" value="1"/>
</dbReference>
<feature type="domain" description="Alpha/beta hydrolase fold-3" evidence="1">
    <location>
        <begin position="2"/>
        <end position="91"/>
    </location>
</feature>
<dbReference type="InterPro" id="IPR013094">
    <property type="entry name" value="AB_hydrolase_3"/>
</dbReference>
<dbReference type="Gene3D" id="3.40.50.1820">
    <property type="entry name" value="alpha/beta hydrolase"/>
    <property type="match status" value="1"/>
</dbReference>
<comment type="caution">
    <text evidence="2">The sequence shown here is derived from an EMBL/GenBank/DDBJ whole genome shotgun (WGS) entry which is preliminary data.</text>
</comment>
<dbReference type="PANTHER" id="PTHR23024:SF24">
    <property type="entry name" value="ALPHA_BETA HYDROLASE FOLD-3 DOMAIN-CONTAINING PROTEIN"/>
    <property type="match status" value="1"/>
</dbReference>
<reference evidence="2" key="1">
    <citation type="submission" date="2023-06" db="EMBL/GenBank/DDBJ databases">
        <title>Two Chryseobacterium gambrini strains from China.</title>
        <authorList>
            <person name="Zeng J."/>
            <person name="Wu Y."/>
        </authorList>
    </citation>
    <scope>NUCLEOTIDE SEQUENCE</scope>
    <source>
        <strain evidence="2">SQ219</strain>
    </source>
</reference>
<sequence length="91" mass="9205">DLATHDGVCRALANASTTIVVSVDYRSAPEHPFPAALEDCYAVSAWLAGTPDLSTIDPELAGVTIDPDRVAVGGDSAGATLAAGVVLLARD</sequence>
<dbReference type="AlphaFoldDB" id="A0AAJ1R7M9"/>
<dbReference type="EMBL" id="JAUHGV010000168">
    <property type="protein sequence ID" value="MDN4015223.1"/>
    <property type="molecule type" value="Genomic_DNA"/>
</dbReference>
<name>A0AAJ1R7M9_9FLAO</name>
<evidence type="ECO:0000313" key="2">
    <source>
        <dbReference type="EMBL" id="MDN4015223.1"/>
    </source>
</evidence>
<dbReference type="Proteomes" id="UP001225933">
    <property type="component" value="Unassembled WGS sequence"/>
</dbReference>
<keyword evidence="2" id="KW-0378">Hydrolase</keyword>
<gene>
    <name evidence="2" type="ORF">QX233_22505</name>
</gene>
<organism evidence="2 3">
    <name type="scientific">Chryseobacterium gambrini</name>
    <dbReference type="NCBI Taxonomy" id="373672"/>
    <lineage>
        <taxon>Bacteria</taxon>
        <taxon>Pseudomonadati</taxon>
        <taxon>Bacteroidota</taxon>
        <taxon>Flavobacteriia</taxon>
        <taxon>Flavobacteriales</taxon>
        <taxon>Weeksellaceae</taxon>
        <taxon>Chryseobacterium group</taxon>
        <taxon>Chryseobacterium</taxon>
    </lineage>
</organism>
<accession>A0AAJ1R7M9</accession>
<dbReference type="RefSeq" id="WP_290343755.1">
    <property type="nucleotide sequence ID" value="NZ_JAUHGV010000168.1"/>
</dbReference>
<evidence type="ECO:0000313" key="3">
    <source>
        <dbReference type="Proteomes" id="UP001225933"/>
    </source>
</evidence>
<dbReference type="InterPro" id="IPR029058">
    <property type="entry name" value="AB_hydrolase_fold"/>
</dbReference>
<feature type="non-terminal residue" evidence="2">
    <location>
        <position position="91"/>
    </location>
</feature>
<dbReference type="InterPro" id="IPR050466">
    <property type="entry name" value="Carboxylest/Gibb_receptor"/>
</dbReference>
<dbReference type="GO" id="GO:0034338">
    <property type="term" value="F:short-chain carboxylesterase activity"/>
    <property type="evidence" value="ECO:0007669"/>
    <property type="project" value="TreeGrafter"/>
</dbReference>
<protein>
    <submittedName>
        <fullName evidence="2">Alpha/beta hydrolase fold domain-containing protein</fullName>
    </submittedName>
</protein>
<dbReference type="SUPFAM" id="SSF53474">
    <property type="entry name" value="alpha/beta-Hydrolases"/>
    <property type="match status" value="1"/>
</dbReference>
<dbReference type="PANTHER" id="PTHR23024">
    <property type="entry name" value="ARYLACETAMIDE DEACETYLASE"/>
    <property type="match status" value="1"/>
</dbReference>
<evidence type="ECO:0000259" key="1">
    <source>
        <dbReference type="Pfam" id="PF07859"/>
    </source>
</evidence>